<dbReference type="OrthoDB" id="9762009at2"/>
<keyword evidence="6" id="KW-0443">Lipid metabolism</keyword>
<organism evidence="8 9">
    <name type="scientific">Photobacterium piscicola</name>
    <dbReference type="NCBI Taxonomy" id="1378299"/>
    <lineage>
        <taxon>Bacteria</taxon>
        <taxon>Pseudomonadati</taxon>
        <taxon>Pseudomonadota</taxon>
        <taxon>Gammaproteobacteria</taxon>
        <taxon>Vibrionales</taxon>
        <taxon>Vibrionaceae</taxon>
        <taxon>Photobacterium</taxon>
    </lineage>
</organism>
<dbReference type="SMART" id="SM00155">
    <property type="entry name" value="PLDc"/>
    <property type="match status" value="1"/>
</dbReference>
<dbReference type="RefSeq" id="WP_080155578.1">
    <property type="nucleotide sequence ID" value="NZ_FUZI01000001.1"/>
</dbReference>
<dbReference type="SUPFAM" id="SSF56024">
    <property type="entry name" value="Phospholipase D/nuclease"/>
    <property type="match status" value="1"/>
</dbReference>
<dbReference type="PANTHER" id="PTHR43856">
    <property type="entry name" value="CARDIOLIPIN HYDROLASE"/>
    <property type="match status" value="1"/>
</dbReference>
<dbReference type="PROSITE" id="PS50035">
    <property type="entry name" value="PLD"/>
    <property type="match status" value="1"/>
</dbReference>
<keyword evidence="5" id="KW-0442">Lipid degradation</keyword>
<name>A0A1T5HVB1_9GAMM</name>
<proteinExistence type="inferred from homology"/>
<evidence type="ECO:0000256" key="1">
    <source>
        <dbReference type="ARBA" id="ARBA00000798"/>
    </source>
</evidence>
<evidence type="ECO:0000256" key="3">
    <source>
        <dbReference type="ARBA" id="ARBA00012027"/>
    </source>
</evidence>
<evidence type="ECO:0000313" key="9">
    <source>
        <dbReference type="Proteomes" id="UP000189966"/>
    </source>
</evidence>
<evidence type="ECO:0000256" key="2">
    <source>
        <dbReference type="ARBA" id="ARBA00008664"/>
    </source>
</evidence>
<evidence type="ECO:0000256" key="5">
    <source>
        <dbReference type="ARBA" id="ARBA00022963"/>
    </source>
</evidence>
<sequence length="304" mass="35544">MAVEAYFEDIEDKIIRVLRSSKYSVKICVAWISGKIYTPILEDLANRGVNVELVYDNNSTNLRHGVPLSNKYKTYAIDTRLSSSLMHNKFCIVDDEILITGSYNWSNKAKDSFENIVVIRNEFELIKDFLHEFYDLIAYYDAFSSNYVRKCHCGSNLFNLGILGQESGLYDESKIDVWSVCVKNNHVSHLGEEYAQHLRAQLGMKYEPDWCLETYDKDSMLSEFQQERSRSNSLQNYFNSRSGLRIHAIGTIAMDNWNGHMEWDEEPEYIVNIFWRDMYLRKLIPETLYDDYFGGINEIISDHV</sequence>
<accession>A0A1T5HVB1</accession>
<evidence type="ECO:0000256" key="4">
    <source>
        <dbReference type="ARBA" id="ARBA00022801"/>
    </source>
</evidence>
<dbReference type="GO" id="GO:0004630">
    <property type="term" value="F:phospholipase D activity"/>
    <property type="evidence" value="ECO:0007669"/>
    <property type="project" value="UniProtKB-EC"/>
</dbReference>
<dbReference type="InterPro" id="IPR051406">
    <property type="entry name" value="PLD_domain"/>
</dbReference>
<evidence type="ECO:0000313" key="8">
    <source>
        <dbReference type="EMBL" id="SKC30715.1"/>
    </source>
</evidence>
<dbReference type="GO" id="GO:0006793">
    <property type="term" value="P:phosphorus metabolic process"/>
    <property type="evidence" value="ECO:0007669"/>
    <property type="project" value="UniProtKB-ARBA"/>
</dbReference>
<comment type="catalytic activity">
    <reaction evidence="1">
        <text>a 1,2-diacyl-sn-glycero-3-phosphocholine + H2O = a 1,2-diacyl-sn-glycero-3-phosphate + choline + H(+)</text>
        <dbReference type="Rhea" id="RHEA:14445"/>
        <dbReference type="ChEBI" id="CHEBI:15354"/>
        <dbReference type="ChEBI" id="CHEBI:15377"/>
        <dbReference type="ChEBI" id="CHEBI:15378"/>
        <dbReference type="ChEBI" id="CHEBI:57643"/>
        <dbReference type="ChEBI" id="CHEBI:58608"/>
        <dbReference type="EC" id="3.1.4.4"/>
    </reaction>
</comment>
<dbReference type="InterPro" id="IPR025202">
    <property type="entry name" value="PLD-like_dom"/>
</dbReference>
<dbReference type="Pfam" id="PF13091">
    <property type="entry name" value="PLDc_2"/>
    <property type="match status" value="1"/>
</dbReference>
<dbReference type="PANTHER" id="PTHR43856:SF1">
    <property type="entry name" value="MITOCHONDRIAL CARDIOLIPIN HYDROLASE"/>
    <property type="match status" value="1"/>
</dbReference>
<comment type="similarity">
    <text evidence="2">Belongs to the phospholipase D family.</text>
</comment>
<evidence type="ECO:0000259" key="7">
    <source>
        <dbReference type="PROSITE" id="PS50035"/>
    </source>
</evidence>
<dbReference type="CDD" id="cd09174">
    <property type="entry name" value="PLDc_Nuc_like_unchar2"/>
    <property type="match status" value="1"/>
</dbReference>
<dbReference type="EC" id="3.1.4.4" evidence="3"/>
<dbReference type="Gene3D" id="3.30.870.10">
    <property type="entry name" value="Endonuclease Chain A"/>
    <property type="match status" value="1"/>
</dbReference>
<dbReference type="EMBL" id="FUZI01000001">
    <property type="protein sequence ID" value="SKC30715.1"/>
    <property type="molecule type" value="Genomic_DNA"/>
</dbReference>
<evidence type="ECO:0000256" key="6">
    <source>
        <dbReference type="ARBA" id="ARBA00023098"/>
    </source>
</evidence>
<gene>
    <name evidence="8" type="ORF">CZ809_00192</name>
</gene>
<feature type="domain" description="PLD phosphodiesterase" evidence="7">
    <location>
        <begin position="82"/>
        <end position="109"/>
    </location>
</feature>
<protein>
    <recommendedName>
        <fullName evidence="3">phospholipase D</fullName>
        <ecNumber evidence="3">3.1.4.4</ecNumber>
    </recommendedName>
</protein>
<dbReference type="AlphaFoldDB" id="A0A1T5HVB1"/>
<reference evidence="8 9" key="1">
    <citation type="submission" date="2017-02" db="EMBL/GenBank/DDBJ databases">
        <authorList>
            <person name="Peterson S.W."/>
        </authorList>
    </citation>
    <scope>NUCLEOTIDE SEQUENCE [LARGE SCALE GENOMIC DNA]</scope>
    <source>
        <strain evidence="9">type strain: NCCB 100098</strain>
    </source>
</reference>
<keyword evidence="4" id="KW-0378">Hydrolase</keyword>
<dbReference type="GO" id="GO:0016042">
    <property type="term" value="P:lipid catabolic process"/>
    <property type="evidence" value="ECO:0007669"/>
    <property type="project" value="UniProtKB-KW"/>
</dbReference>
<dbReference type="Proteomes" id="UP000189966">
    <property type="component" value="Unassembled WGS sequence"/>
</dbReference>
<dbReference type="GO" id="GO:0016891">
    <property type="term" value="F:RNA endonuclease activity producing 5'-phosphomonoesters, hydrolytic mechanism"/>
    <property type="evidence" value="ECO:0007669"/>
    <property type="project" value="TreeGrafter"/>
</dbReference>
<dbReference type="InterPro" id="IPR001736">
    <property type="entry name" value="PLipase_D/transphosphatidylase"/>
</dbReference>